<evidence type="ECO:0000256" key="3">
    <source>
        <dbReference type="SAM" id="Phobius"/>
    </source>
</evidence>
<evidence type="ECO:0000256" key="1">
    <source>
        <dbReference type="SAM" id="Coils"/>
    </source>
</evidence>
<dbReference type="AlphaFoldDB" id="A0A9D1NCT0"/>
<feature type="coiled-coil region" evidence="1">
    <location>
        <begin position="169"/>
        <end position="196"/>
    </location>
</feature>
<keyword evidence="4" id="KW-0732">Signal</keyword>
<reference evidence="6" key="1">
    <citation type="submission" date="2020-10" db="EMBL/GenBank/DDBJ databases">
        <authorList>
            <person name="Gilroy R."/>
        </authorList>
    </citation>
    <scope>NUCLEOTIDE SEQUENCE</scope>
    <source>
        <strain evidence="6">23406</strain>
    </source>
</reference>
<reference evidence="6" key="2">
    <citation type="journal article" date="2021" name="PeerJ">
        <title>Extensive microbial diversity within the chicken gut microbiome revealed by metagenomics and culture.</title>
        <authorList>
            <person name="Gilroy R."/>
            <person name="Ravi A."/>
            <person name="Getino M."/>
            <person name="Pursley I."/>
            <person name="Horton D.L."/>
            <person name="Alikhan N.F."/>
            <person name="Baker D."/>
            <person name="Gharbi K."/>
            <person name="Hall N."/>
            <person name="Watson M."/>
            <person name="Adriaenssens E.M."/>
            <person name="Foster-Nyarko E."/>
            <person name="Jarju S."/>
            <person name="Secka A."/>
            <person name="Antonio M."/>
            <person name="Oren A."/>
            <person name="Chaudhuri R.R."/>
            <person name="La Ragione R."/>
            <person name="Hildebrand F."/>
            <person name="Pallen M.J."/>
        </authorList>
    </citation>
    <scope>NUCLEOTIDE SEQUENCE</scope>
    <source>
        <strain evidence="6">23406</strain>
    </source>
</reference>
<accession>A0A9D1NCT0</accession>
<feature type="domain" description="DUF4349" evidence="5">
    <location>
        <begin position="59"/>
        <end position="260"/>
    </location>
</feature>
<keyword evidence="3" id="KW-0812">Transmembrane</keyword>
<evidence type="ECO:0000256" key="2">
    <source>
        <dbReference type="SAM" id="MobiDB-lite"/>
    </source>
</evidence>
<dbReference type="Proteomes" id="UP000886891">
    <property type="component" value="Unassembled WGS sequence"/>
</dbReference>
<evidence type="ECO:0000259" key="5">
    <source>
        <dbReference type="Pfam" id="PF14257"/>
    </source>
</evidence>
<gene>
    <name evidence="6" type="ORF">IAB14_04220</name>
</gene>
<protein>
    <submittedName>
        <fullName evidence="6">DUF4349 domain-containing protein</fullName>
    </submittedName>
</protein>
<evidence type="ECO:0000256" key="4">
    <source>
        <dbReference type="SAM" id="SignalP"/>
    </source>
</evidence>
<proteinExistence type="predicted"/>
<name>A0A9D1NCT0_9FIRM</name>
<sequence length="311" mass="33807">MKKLWLILAVVLIAAFALVGCAARPETSLPSNPGTNAGSSNDSVTTDPLPGGNVAGEDRKIVYEIDASYRVASTTDALAVVKNAMAEGEWTDYESGGGSYAYLTVRIRTERLDAFLAAIAPIGERTQYEKRSVDVTGSYADLESRLAMREAEYASLADLLERATDFSEILAVNTRMREVEAEIDSIKRALASYDARIDYSTVRISLYAESVDPPVSFGQQIDEASKSGWNAFVGFFRAVAVGIAISYPFLIVIAAIVAVVIVIIVIVRRKNKNKQSGIPVLQQQDPQTGNGNPIPQPVPLPEKRKPPKYKF</sequence>
<comment type="caution">
    <text evidence="6">The sequence shown here is derived from an EMBL/GenBank/DDBJ whole genome shotgun (WGS) entry which is preliminary data.</text>
</comment>
<evidence type="ECO:0000313" key="7">
    <source>
        <dbReference type="Proteomes" id="UP000886891"/>
    </source>
</evidence>
<keyword evidence="1" id="KW-0175">Coiled coil</keyword>
<feature type="transmembrane region" description="Helical" evidence="3">
    <location>
        <begin position="245"/>
        <end position="267"/>
    </location>
</feature>
<feature type="region of interest" description="Disordered" evidence="2">
    <location>
        <begin position="28"/>
        <end position="53"/>
    </location>
</feature>
<dbReference type="InterPro" id="IPR025645">
    <property type="entry name" value="DUF4349"/>
</dbReference>
<feature type="compositionally biased region" description="Polar residues" evidence="2">
    <location>
        <begin position="281"/>
        <end position="293"/>
    </location>
</feature>
<dbReference type="PROSITE" id="PS51257">
    <property type="entry name" value="PROKAR_LIPOPROTEIN"/>
    <property type="match status" value="1"/>
</dbReference>
<feature type="compositionally biased region" description="Polar residues" evidence="2">
    <location>
        <begin position="28"/>
        <end position="46"/>
    </location>
</feature>
<keyword evidence="3" id="KW-0472">Membrane</keyword>
<organism evidence="6 7">
    <name type="scientific">Candidatus Stercoripulliclostridium merdipullorum</name>
    <dbReference type="NCBI Taxonomy" id="2840952"/>
    <lineage>
        <taxon>Bacteria</taxon>
        <taxon>Bacillati</taxon>
        <taxon>Bacillota</taxon>
        <taxon>Clostridia</taxon>
        <taxon>Eubacteriales</taxon>
        <taxon>Candidatus Stercoripulliclostridium</taxon>
    </lineage>
</organism>
<dbReference type="Pfam" id="PF14257">
    <property type="entry name" value="DUF4349"/>
    <property type="match status" value="1"/>
</dbReference>
<feature type="chain" id="PRO_5038833005" evidence="4">
    <location>
        <begin position="23"/>
        <end position="311"/>
    </location>
</feature>
<keyword evidence="3" id="KW-1133">Transmembrane helix</keyword>
<feature type="region of interest" description="Disordered" evidence="2">
    <location>
        <begin position="277"/>
        <end position="311"/>
    </location>
</feature>
<feature type="signal peptide" evidence="4">
    <location>
        <begin position="1"/>
        <end position="22"/>
    </location>
</feature>
<evidence type="ECO:0000313" key="6">
    <source>
        <dbReference type="EMBL" id="HIV00304.1"/>
    </source>
</evidence>
<dbReference type="EMBL" id="DVOH01000030">
    <property type="protein sequence ID" value="HIV00304.1"/>
    <property type="molecule type" value="Genomic_DNA"/>
</dbReference>